<dbReference type="Proteomes" id="UP001589707">
    <property type="component" value="Unassembled WGS sequence"/>
</dbReference>
<dbReference type="EMBL" id="JBHMAU010000050">
    <property type="protein sequence ID" value="MFB9776294.1"/>
    <property type="molecule type" value="Genomic_DNA"/>
</dbReference>
<protein>
    <submittedName>
        <fullName evidence="1">DUF5998 family protein</fullName>
    </submittedName>
</protein>
<reference evidence="1 2" key="1">
    <citation type="submission" date="2024-09" db="EMBL/GenBank/DDBJ databases">
        <authorList>
            <person name="Sun Q."/>
            <person name="Mori K."/>
        </authorList>
    </citation>
    <scope>NUCLEOTIDE SEQUENCE [LARGE SCALE GENOMIC DNA]</scope>
    <source>
        <strain evidence="1 2">JCM 11683</strain>
    </source>
</reference>
<evidence type="ECO:0000313" key="1">
    <source>
        <dbReference type="EMBL" id="MFB9776294.1"/>
    </source>
</evidence>
<comment type="caution">
    <text evidence="1">The sequence shown here is derived from an EMBL/GenBank/DDBJ whole genome shotgun (WGS) entry which is preliminary data.</text>
</comment>
<proteinExistence type="predicted"/>
<keyword evidence="2" id="KW-1185">Reference proteome</keyword>
<dbReference type="RefSeq" id="WP_376840107.1">
    <property type="nucleotide sequence ID" value="NZ_JBHMAU010000050.1"/>
</dbReference>
<accession>A0ABV5X1H8</accession>
<organism evidence="1 2">
    <name type="scientific">Brevibacterium otitidis</name>
    <dbReference type="NCBI Taxonomy" id="53364"/>
    <lineage>
        <taxon>Bacteria</taxon>
        <taxon>Bacillati</taxon>
        <taxon>Actinomycetota</taxon>
        <taxon>Actinomycetes</taxon>
        <taxon>Micrococcales</taxon>
        <taxon>Brevibacteriaceae</taxon>
        <taxon>Brevibacterium</taxon>
    </lineage>
</organism>
<gene>
    <name evidence="1" type="ORF">ACFFN1_07745</name>
</gene>
<dbReference type="InterPro" id="IPR046040">
    <property type="entry name" value="DUF5998"/>
</dbReference>
<name>A0ABV5X1H8_9MICO</name>
<dbReference type="Pfam" id="PF19461">
    <property type="entry name" value="DUF5998"/>
    <property type="match status" value="1"/>
</dbReference>
<sequence length="199" mass="21980">MPTIPQSLAHDLQAAGYYPQLAAEMLSESLFGEPVVSHLVHLDTHVDLDSIHRHITAFVLTPTRLLLTHVDDEPQAVLGQMPRGVTTTEDIPLARMRTMLISRTYDNPADYQPGDRPVEVALTLGWEAMRRLDVVPETCGDPECEGDHGYSGSVYPEDVTLRISAQAEGQPAVDQAVEFALRLRRQVFEARRSQGLGGL</sequence>
<evidence type="ECO:0000313" key="2">
    <source>
        <dbReference type="Proteomes" id="UP001589707"/>
    </source>
</evidence>